<dbReference type="RefSeq" id="WP_073191377.1">
    <property type="nucleotide sequence ID" value="NZ_FQZG01000117.1"/>
</dbReference>
<dbReference type="InterPro" id="IPR019719">
    <property type="entry name" value="DUF2599"/>
</dbReference>
<dbReference type="OrthoDB" id="4412570at2"/>
<proteinExistence type="predicted"/>
<protein>
    <submittedName>
        <fullName evidence="2">Uncharacterized protein</fullName>
    </submittedName>
</protein>
<organism evidence="2 3">
    <name type="scientific">Tessaracoccus bendigoensis DSM 12906</name>
    <dbReference type="NCBI Taxonomy" id="1123357"/>
    <lineage>
        <taxon>Bacteria</taxon>
        <taxon>Bacillati</taxon>
        <taxon>Actinomycetota</taxon>
        <taxon>Actinomycetes</taxon>
        <taxon>Propionibacteriales</taxon>
        <taxon>Propionibacteriaceae</taxon>
        <taxon>Tessaracoccus</taxon>
    </lineage>
</organism>
<feature type="chain" id="PRO_5012748391" evidence="1">
    <location>
        <begin position="27"/>
        <end position="81"/>
    </location>
</feature>
<dbReference type="Proteomes" id="UP000184512">
    <property type="component" value="Unassembled WGS sequence"/>
</dbReference>
<accession>A0A1M6NIY8</accession>
<reference evidence="2 3" key="1">
    <citation type="submission" date="2016-11" db="EMBL/GenBank/DDBJ databases">
        <authorList>
            <person name="Jaros S."/>
            <person name="Januszkiewicz K."/>
            <person name="Wedrychowicz H."/>
        </authorList>
    </citation>
    <scope>NUCLEOTIDE SEQUENCE [LARGE SCALE GENOMIC DNA]</scope>
    <source>
        <strain evidence="2 3">DSM 12906</strain>
    </source>
</reference>
<feature type="signal peptide" evidence="1">
    <location>
        <begin position="1"/>
        <end position="26"/>
    </location>
</feature>
<evidence type="ECO:0000256" key="1">
    <source>
        <dbReference type="SAM" id="SignalP"/>
    </source>
</evidence>
<sequence length="81" mass="8640">MRRIGIVSVTAALVLSGLGAVPQARADAPHEGDFVDLAGNHITIEATTEVSQIARTKPTWNVDSWRPDVGYAKTLLAQCNP</sequence>
<keyword evidence="1" id="KW-0732">Signal</keyword>
<name>A0A1M6NIY8_9ACTN</name>
<gene>
    <name evidence="2" type="ORF">SAMN02745244_03648</name>
</gene>
<dbReference type="AlphaFoldDB" id="A0A1M6NIY8"/>
<keyword evidence="3" id="KW-1185">Reference proteome</keyword>
<dbReference type="Pfam" id="PF10783">
    <property type="entry name" value="DUF2599"/>
    <property type="match status" value="1"/>
</dbReference>
<dbReference type="EMBL" id="FQZG01000117">
    <property type="protein sequence ID" value="SHJ95650.1"/>
    <property type="molecule type" value="Genomic_DNA"/>
</dbReference>
<evidence type="ECO:0000313" key="2">
    <source>
        <dbReference type="EMBL" id="SHJ95650.1"/>
    </source>
</evidence>
<evidence type="ECO:0000313" key="3">
    <source>
        <dbReference type="Proteomes" id="UP000184512"/>
    </source>
</evidence>